<name>A0ABS5AWH8_9STRE</name>
<evidence type="ECO:0000256" key="5">
    <source>
        <dbReference type="PROSITE-ProRule" id="PRU00418"/>
    </source>
</evidence>
<reference evidence="6 7" key="1">
    <citation type="submission" date="2018-05" db="EMBL/GenBank/DDBJ databases">
        <title>Draft genome sequence of Streptococcus panodentis CCUG 70867T.</title>
        <authorList>
            <person name="Salva-Serra F."/>
            <person name="Mendez V."/>
            <person name="Jaen-Luchoro D."/>
            <person name="Gonzales-Siles L."/>
            <person name="Karlsson R."/>
            <person name="Engstrom-Jakobsson H."/>
            <person name="Busquets A."/>
            <person name="Gomila M."/>
            <person name="Pineiro-Iglesias B."/>
            <person name="Bennasar-Figueras A."/>
            <person name="Seeger M."/>
            <person name="Moore E."/>
        </authorList>
    </citation>
    <scope>NUCLEOTIDE SEQUENCE [LARGE SCALE GENOMIC DNA]</scope>
    <source>
        <strain evidence="6 7">CCUG 70867</strain>
    </source>
</reference>
<gene>
    <name evidence="6" type="ORF">DHL47_06185</name>
</gene>
<dbReference type="Proteomes" id="UP001519349">
    <property type="component" value="Unassembled WGS sequence"/>
</dbReference>
<accession>A0ABS5AWH8</accession>
<evidence type="ECO:0000256" key="2">
    <source>
        <dbReference type="ARBA" id="ARBA00022597"/>
    </source>
</evidence>
<evidence type="ECO:0000256" key="4">
    <source>
        <dbReference type="ARBA" id="ARBA00022683"/>
    </source>
</evidence>
<dbReference type="Pfam" id="PF02255">
    <property type="entry name" value="PTS_IIA"/>
    <property type="match status" value="1"/>
</dbReference>
<evidence type="ECO:0000256" key="3">
    <source>
        <dbReference type="ARBA" id="ARBA00022679"/>
    </source>
</evidence>
<dbReference type="Gene3D" id="1.20.58.80">
    <property type="entry name" value="Phosphotransferase system, lactose/cellobiose-type IIA subunit"/>
    <property type="match status" value="1"/>
</dbReference>
<organism evidence="6 7">
    <name type="scientific">Streptococcus panodentis</name>
    <dbReference type="NCBI Taxonomy" id="1581472"/>
    <lineage>
        <taxon>Bacteria</taxon>
        <taxon>Bacillati</taxon>
        <taxon>Bacillota</taxon>
        <taxon>Bacilli</taxon>
        <taxon>Lactobacillales</taxon>
        <taxon>Streptococcaceae</taxon>
        <taxon>Streptococcus</taxon>
    </lineage>
</organism>
<dbReference type="InterPro" id="IPR036542">
    <property type="entry name" value="PTS_IIA_lac/cel_sf"/>
</dbReference>
<dbReference type="InterPro" id="IPR003188">
    <property type="entry name" value="PTS_IIA_lac/cel"/>
</dbReference>
<dbReference type="RefSeq" id="WP_128835648.1">
    <property type="nucleotide sequence ID" value="NZ_QFAY01000010.1"/>
</dbReference>
<feature type="modified residue" description="Phosphohistidine; by HPr" evidence="5">
    <location>
        <position position="76"/>
    </location>
</feature>
<keyword evidence="3" id="KW-0808">Transferase</keyword>
<keyword evidence="4" id="KW-0598">Phosphotransferase system</keyword>
<evidence type="ECO:0000313" key="7">
    <source>
        <dbReference type="Proteomes" id="UP001519349"/>
    </source>
</evidence>
<dbReference type="PANTHER" id="PTHR34382">
    <property type="entry name" value="PTS SYSTEM N,N'-DIACETYLCHITOBIOSE-SPECIFIC EIIA COMPONENT"/>
    <property type="match status" value="1"/>
</dbReference>
<dbReference type="EMBL" id="QFAY01000010">
    <property type="protein sequence ID" value="MBP2620932.1"/>
    <property type="molecule type" value="Genomic_DNA"/>
</dbReference>
<comment type="caution">
    <text evidence="6">The sequence shown here is derived from an EMBL/GenBank/DDBJ whole genome shotgun (WGS) entry which is preliminary data.</text>
</comment>
<dbReference type="PANTHER" id="PTHR34382:SF7">
    <property type="entry name" value="PTS SYSTEM N,N'-DIACETYLCHITOBIOSE-SPECIFIC EIIA COMPONENT"/>
    <property type="match status" value="1"/>
</dbReference>
<keyword evidence="7" id="KW-1185">Reference proteome</keyword>
<sequence length="107" mass="11754">MNDVQLASFQIISAVGAAKSYYIEAIRAAEKGAFAEAAEKMKEGRAAYKEGHDVHFKLLQGEAGGDSQLLSILLVHAEDQLMSAETIQLLAEQMIATNQRLYKLEKQ</sequence>
<dbReference type="PIRSF" id="PIRSF000699">
    <property type="entry name" value="PTS_IILac_III"/>
    <property type="match status" value="1"/>
</dbReference>
<protein>
    <submittedName>
        <fullName evidence="6">PTS lactose/cellobiose transporter subunit IIA</fullName>
    </submittedName>
</protein>
<keyword evidence="1" id="KW-0813">Transport</keyword>
<keyword evidence="2" id="KW-0762">Sugar transport</keyword>
<proteinExistence type="predicted"/>
<dbReference type="SUPFAM" id="SSF46973">
    <property type="entry name" value="Enzyme IIa from lactose specific PTS, IIa-lac"/>
    <property type="match status" value="1"/>
</dbReference>
<dbReference type="PROSITE" id="PS51095">
    <property type="entry name" value="PTS_EIIA_TYPE_3"/>
    <property type="match status" value="1"/>
</dbReference>
<evidence type="ECO:0000256" key="1">
    <source>
        <dbReference type="ARBA" id="ARBA00022448"/>
    </source>
</evidence>
<evidence type="ECO:0000313" key="6">
    <source>
        <dbReference type="EMBL" id="MBP2620932.1"/>
    </source>
</evidence>